<protein>
    <submittedName>
        <fullName evidence="1">Uncharacterized protein</fullName>
    </submittedName>
</protein>
<reference evidence="1" key="1">
    <citation type="submission" date="2018-02" db="EMBL/GenBank/DDBJ databases">
        <title>Rhizophora mucronata_Transcriptome.</title>
        <authorList>
            <person name="Meera S.P."/>
            <person name="Sreeshan A."/>
            <person name="Augustine A."/>
        </authorList>
    </citation>
    <scope>NUCLEOTIDE SEQUENCE</scope>
    <source>
        <tissue evidence="1">Leaf</tissue>
    </source>
</reference>
<accession>A0A2P2NMA5</accession>
<dbReference type="EMBL" id="GGEC01063143">
    <property type="protein sequence ID" value="MBX43627.1"/>
    <property type="molecule type" value="Transcribed_RNA"/>
</dbReference>
<evidence type="ECO:0000313" key="1">
    <source>
        <dbReference type="EMBL" id="MBX43627.1"/>
    </source>
</evidence>
<name>A0A2P2NMA5_RHIMU</name>
<sequence>MLKDKVSLCFFLV</sequence>
<organism evidence="1">
    <name type="scientific">Rhizophora mucronata</name>
    <name type="common">Asiatic mangrove</name>
    <dbReference type="NCBI Taxonomy" id="61149"/>
    <lineage>
        <taxon>Eukaryota</taxon>
        <taxon>Viridiplantae</taxon>
        <taxon>Streptophyta</taxon>
        <taxon>Embryophyta</taxon>
        <taxon>Tracheophyta</taxon>
        <taxon>Spermatophyta</taxon>
        <taxon>Magnoliopsida</taxon>
        <taxon>eudicotyledons</taxon>
        <taxon>Gunneridae</taxon>
        <taxon>Pentapetalae</taxon>
        <taxon>rosids</taxon>
        <taxon>fabids</taxon>
        <taxon>Malpighiales</taxon>
        <taxon>Rhizophoraceae</taxon>
        <taxon>Rhizophora</taxon>
    </lineage>
</organism>
<proteinExistence type="predicted"/>